<dbReference type="RefSeq" id="WP_377353440.1">
    <property type="nucleotide sequence ID" value="NZ_JBHTLQ010000017.1"/>
</dbReference>
<dbReference type="Gene3D" id="1.10.1660.10">
    <property type="match status" value="1"/>
</dbReference>
<dbReference type="Proteomes" id="UP001597216">
    <property type="component" value="Unassembled WGS sequence"/>
</dbReference>
<organism evidence="3 4">
    <name type="scientific">Phenylobacterium conjunctum</name>
    <dbReference type="NCBI Taxonomy" id="1298959"/>
    <lineage>
        <taxon>Bacteria</taxon>
        <taxon>Pseudomonadati</taxon>
        <taxon>Pseudomonadota</taxon>
        <taxon>Alphaproteobacteria</taxon>
        <taxon>Caulobacterales</taxon>
        <taxon>Caulobacteraceae</taxon>
        <taxon>Phenylobacterium</taxon>
    </lineage>
</organism>
<dbReference type="PANTHER" id="PTHR30204:SF93">
    <property type="entry name" value="HTH MERR-TYPE DOMAIN-CONTAINING PROTEIN"/>
    <property type="match status" value="1"/>
</dbReference>
<evidence type="ECO:0000313" key="3">
    <source>
        <dbReference type="EMBL" id="MFD1190841.1"/>
    </source>
</evidence>
<sequence>MHAEHLNPSEAARRLGVSSKALRLYEQRGLLKPLRTEAGWRVYGPDQMARAAEIAALRRLGLSLAQVGRVLKGDASGLEAALADHQSALEVQARSLAAAVDQVAALRRGLTEGRTPALAELARLGRPSGVLSCALDLPWPWGGERFEVWDLPALTYLTGPLGSGKTRLARALAQALPGGRFAPMERMLDTARLEADPALKARVDAAAERLVADGAEASEALTTLLCELEDASTTPLVIDMVEQGLSEATQEALVAQLRRRGPAARPLILMTRSNAVLDLAAVGPDEAILYCPANHSPPIRVAAHPGAPGYEALASCLAPPEVRARTEGMIAIRPPAA</sequence>
<name>A0ABW3T3I5_9CAUL</name>
<dbReference type="CDD" id="cd00592">
    <property type="entry name" value="HTH_MerR-like"/>
    <property type="match status" value="1"/>
</dbReference>
<evidence type="ECO:0000313" key="4">
    <source>
        <dbReference type="Proteomes" id="UP001597216"/>
    </source>
</evidence>
<dbReference type="PROSITE" id="PS00552">
    <property type="entry name" value="HTH_MERR_1"/>
    <property type="match status" value="1"/>
</dbReference>
<dbReference type="InterPro" id="IPR000551">
    <property type="entry name" value="MerR-type_HTH_dom"/>
</dbReference>
<proteinExistence type="predicted"/>
<dbReference type="Gene3D" id="3.40.50.300">
    <property type="entry name" value="P-loop containing nucleotide triphosphate hydrolases"/>
    <property type="match status" value="1"/>
</dbReference>
<keyword evidence="4" id="KW-1185">Reference proteome</keyword>
<reference evidence="4" key="1">
    <citation type="journal article" date="2019" name="Int. J. Syst. Evol. Microbiol.">
        <title>The Global Catalogue of Microorganisms (GCM) 10K type strain sequencing project: providing services to taxonomists for standard genome sequencing and annotation.</title>
        <authorList>
            <consortium name="The Broad Institute Genomics Platform"/>
            <consortium name="The Broad Institute Genome Sequencing Center for Infectious Disease"/>
            <person name="Wu L."/>
            <person name="Ma J."/>
        </authorList>
    </citation>
    <scope>NUCLEOTIDE SEQUENCE [LARGE SCALE GENOMIC DNA]</scope>
    <source>
        <strain evidence="4">CCUG 55074</strain>
    </source>
</reference>
<dbReference type="InterPro" id="IPR009061">
    <property type="entry name" value="DNA-bd_dom_put_sf"/>
</dbReference>
<dbReference type="InterPro" id="IPR047057">
    <property type="entry name" value="MerR_fam"/>
</dbReference>
<dbReference type="SUPFAM" id="SSF52540">
    <property type="entry name" value="P-loop containing nucleoside triphosphate hydrolases"/>
    <property type="match status" value="1"/>
</dbReference>
<evidence type="ECO:0000256" key="1">
    <source>
        <dbReference type="ARBA" id="ARBA00023125"/>
    </source>
</evidence>
<dbReference type="PANTHER" id="PTHR30204">
    <property type="entry name" value="REDOX-CYCLING DRUG-SENSING TRANSCRIPTIONAL ACTIVATOR SOXR"/>
    <property type="match status" value="1"/>
</dbReference>
<feature type="domain" description="HTH merR-type" evidence="2">
    <location>
        <begin position="5"/>
        <end position="73"/>
    </location>
</feature>
<comment type="caution">
    <text evidence="3">The sequence shown here is derived from an EMBL/GenBank/DDBJ whole genome shotgun (WGS) entry which is preliminary data.</text>
</comment>
<accession>A0ABW3T3I5</accession>
<dbReference type="InterPro" id="IPR027417">
    <property type="entry name" value="P-loop_NTPase"/>
</dbReference>
<dbReference type="SMART" id="SM00422">
    <property type="entry name" value="HTH_MERR"/>
    <property type="match status" value="1"/>
</dbReference>
<protein>
    <submittedName>
        <fullName evidence="3">MerR family transcriptional regulator</fullName>
    </submittedName>
</protein>
<gene>
    <name evidence="3" type="ORF">ACFQ27_09645</name>
</gene>
<keyword evidence="1" id="KW-0238">DNA-binding</keyword>
<dbReference type="EMBL" id="JBHTLQ010000017">
    <property type="protein sequence ID" value="MFD1190841.1"/>
    <property type="molecule type" value="Genomic_DNA"/>
</dbReference>
<dbReference type="PROSITE" id="PS50937">
    <property type="entry name" value="HTH_MERR_2"/>
    <property type="match status" value="1"/>
</dbReference>
<dbReference type="Pfam" id="PF13411">
    <property type="entry name" value="MerR_1"/>
    <property type="match status" value="1"/>
</dbReference>
<dbReference type="SUPFAM" id="SSF46955">
    <property type="entry name" value="Putative DNA-binding domain"/>
    <property type="match status" value="1"/>
</dbReference>
<evidence type="ECO:0000259" key="2">
    <source>
        <dbReference type="PROSITE" id="PS50937"/>
    </source>
</evidence>